<reference evidence="2" key="1">
    <citation type="journal article" date="2014" name="Front. Microbiol.">
        <title>High frequency of phylogenetically diverse reductive dehalogenase-homologous genes in deep subseafloor sedimentary metagenomes.</title>
        <authorList>
            <person name="Kawai M."/>
            <person name="Futagami T."/>
            <person name="Toyoda A."/>
            <person name="Takaki Y."/>
            <person name="Nishi S."/>
            <person name="Hori S."/>
            <person name="Arai W."/>
            <person name="Tsubouchi T."/>
            <person name="Morono Y."/>
            <person name="Uchiyama I."/>
            <person name="Ito T."/>
            <person name="Fujiyama A."/>
            <person name="Inagaki F."/>
            <person name="Takami H."/>
        </authorList>
    </citation>
    <scope>NUCLEOTIDE SEQUENCE</scope>
    <source>
        <strain evidence="2">Expedition CK06-06</strain>
    </source>
</reference>
<dbReference type="EMBL" id="BARV01011140">
    <property type="protein sequence ID" value="GAI04345.1"/>
    <property type="molecule type" value="Genomic_DNA"/>
</dbReference>
<organism evidence="2">
    <name type="scientific">marine sediment metagenome</name>
    <dbReference type="NCBI Taxonomy" id="412755"/>
    <lineage>
        <taxon>unclassified sequences</taxon>
        <taxon>metagenomes</taxon>
        <taxon>ecological metagenomes</taxon>
    </lineage>
</organism>
<evidence type="ECO:0000256" key="1">
    <source>
        <dbReference type="SAM" id="MobiDB-lite"/>
    </source>
</evidence>
<comment type="caution">
    <text evidence="2">The sequence shown here is derived from an EMBL/GenBank/DDBJ whole genome shotgun (WGS) entry which is preliminary data.</text>
</comment>
<feature type="non-terminal residue" evidence="2">
    <location>
        <position position="143"/>
    </location>
</feature>
<feature type="region of interest" description="Disordered" evidence="1">
    <location>
        <begin position="1"/>
        <end position="21"/>
    </location>
</feature>
<protein>
    <submittedName>
        <fullName evidence="2">Uncharacterized protein</fullName>
    </submittedName>
</protein>
<dbReference type="AlphaFoldDB" id="X1LPM0"/>
<sequence>MKHVHHHVHHHHVHHHKPNPEQQLLDIIKTRGFGRSFPKIRPNASGWPGIANDGIPLQFIEDCRDRHKGEEIWILGSGSSLDDFPDNFFNPKEKIAIAVKLARVAFPDCTYYHDSFRGALTQAFIRNNRLHLLEKYIFQLLGG</sequence>
<accession>X1LPM0</accession>
<name>X1LPM0_9ZZZZ</name>
<gene>
    <name evidence="2" type="ORF">S06H3_21260</name>
</gene>
<evidence type="ECO:0000313" key="2">
    <source>
        <dbReference type="EMBL" id="GAI04345.1"/>
    </source>
</evidence>
<feature type="compositionally biased region" description="Basic residues" evidence="1">
    <location>
        <begin position="1"/>
        <end position="17"/>
    </location>
</feature>
<proteinExistence type="predicted"/>